<gene>
    <name evidence="10" type="ORF">KFL_001140060</name>
</gene>
<dbReference type="InterPro" id="IPR046928">
    <property type="entry name" value="SDO1/SBDS_C"/>
</dbReference>
<dbReference type="InterPro" id="IPR018023">
    <property type="entry name" value="Ribosome_mat_SBDS_CS"/>
</dbReference>
<evidence type="ECO:0000256" key="8">
    <source>
        <dbReference type="SAM" id="MobiDB-lite"/>
    </source>
</evidence>
<sequence>MAPPCRTTAKLVILPPPMTSFPLVESSQENPRLFEELSQQTALNSVQSLVLISSNLFRGPLQLAGMSHSVKQPIGQKRLTNVAIVRFRKYGKRFEIACYKNKVVSWRNKVEKDIDEVLQSHTIYSHVSKGVLAKKEDLVQVFGTADEDKVCLEILDHGELQVSDKEREAHFSSLSRDIATIVMDKSVNPETQRPYTVGMIERFMKEVHFKVDPNRSAKQQALELIRTLEKRFPISRARMKLRLTVPPDAEQRTSAWLKGINATAESEEKSRQFSVVFLVDPGQFRACDSLARECGGRLEVVALAVQEQGDHRVDDSEEGGQESRGGEGGDALAERLARAALDRGEGERAESKPESSGRGGRSEAAKAPPAAGGRQQKCNTCEAPFADAKLFREHFKSDWHRHNLKRKAQELPPLSEDECATDTEVLDEKSDMDQYSR</sequence>
<dbReference type="InterPro" id="IPR036236">
    <property type="entry name" value="Znf_C2H2_sf"/>
</dbReference>
<evidence type="ECO:0000256" key="6">
    <source>
        <dbReference type="ARBA" id="ARBA00023242"/>
    </source>
</evidence>
<comment type="subcellular location">
    <subcellularLocation>
        <location evidence="2">Cytoplasm</location>
    </subcellularLocation>
    <subcellularLocation>
        <location evidence="1">Nucleus</location>
    </subcellularLocation>
</comment>
<evidence type="ECO:0000256" key="7">
    <source>
        <dbReference type="ARBA" id="ARBA00049708"/>
    </source>
</evidence>
<evidence type="ECO:0000313" key="10">
    <source>
        <dbReference type="EMBL" id="GAQ82518.1"/>
    </source>
</evidence>
<dbReference type="Pfam" id="PF20268">
    <property type="entry name" value="SBDS_C"/>
    <property type="match status" value="1"/>
</dbReference>
<dbReference type="Gene3D" id="3.30.70.240">
    <property type="match status" value="1"/>
</dbReference>
<dbReference type="PANTHER" id="PTHR10927:SF1">
    <property type="entry name" value="RIBOSOME MATURATION PROTEIN SBDS"/>
    <property type="match status" value="1"/>
</dbReference>
<dbReference type="InterPro" id="IPR036786">
    <property type="entry name" value="Ribosome_mat_SBDS_N_sf"/>
</dbReference>
<feature type="compositionally biased region" description="Acidic residues" evidence="8">
    <location>
        <begin position="415"/>
        <end position="425"/>
    </location>
</feature>
<dbReference type="Pfam" id="PF09377">
    <property type="entry name" value="SBDS_domain_II"/>
    <property type="match status" value="1"/>
</dbReference>
<dbReference type="PROSITE" id="PS01267">
    <property type="entry name" value="UPF0023"/>
    <property type="match status" value="1"/>
</dbReference>
<comment type="subunit">
    <text evidence="7">Associates with the 60S ribosomal subunit.</text>
</comment>
<keyword evidence="11" id="KW-1185">Reference proteome</keyword>
<dbReference type="AlphaFoldDB" id="A0A1Y1I321"/>
<dbReference type="InterPro" id="IPR039100">
    <property type="entry name" value="Sdo1/SBDS-like"/>
</dbReference>
<dbReference type="Gene3D" id="1.10.10.900">
    <property type="entry name" value="SBDS protein C-terminal domain, subdomain 1"/>
    <property type="match status" value="1"/>
</dbReference>
<dbReference type="InterPro" id="IPR013087">
    <property type="entry name" value="Znf_C2H2_type"/>
</dbReference>
<evidence type="ECO:0000256" key="2">
    <source>
        <dbReference type="ARBA" id="ARBA00004496"/>
    </source>
</evidence>
<proteinExistence type="inferred from homology"/>
<evidence type="ECO:0000256" key="1">
    <source>
        <dbReference type="ARBA" id="ARBA00004123"/>
    </source>
</evidence>
<dbReference type="EMBL" id="DF237063">
    <property type="protein sequence ID" value="GAQ82518.1"/>
    <property type="molecule type" value="Genomic_DNA"/>
</dbReference>
<dbReference type="InterPro" id="IPR018978">
    <property type="entry name" value="SDO1/SBDS_central"/>
</dbReference>
<evidence type="ECO:0000259" key="9">
    <source>
        <dbReference type="PROSITE" id="PS00028"/>
    </source>
</evidence>
<organism evidence="10 11">
    <name type="scientific">Klebsormidium nitens</name>
    <name type="common">Green alga</name>
    <name type="synonym">Ulothrix nitens</name>
    <dbReference type="NCBI Taxonomy" id="105231"/>
    <lineage>
        <taxon>Eukaryota</taxon>
        <taxon>Viridiplantae</taxon>
        <taxon>Streptophyta</taxon>
        <taxon>Klebsormidiophyceae</taxon>
        <taxon>Klebsormidiales</taxon>
        <taxon>Klebsormidiaceae</taxon>
        <taxon>Klebsormidium</taxon>
    </lineage>
</organism>
<dbReference type="InterPro" id="IPR019783">
    <property type="entry name" value="SDO1/SBDS_N"/>
</dbReference>
<feature type="region of interest" description="Disordered" evidence="8">
    <location>
        <begin position="309"/>
        <end position="379"/>
    </location>
</feature>
<dbReference type="OrthoDB" id="10253092at2759"/>
<dbReference type="SUPFAM" id="SSF109728">
    <property type="entry name" value="Hypothetical protein AF0491, middle domain"/>
    <property type="match status" value="1"/>
</dbReference>
<dbReference type="NCBIfam" id="TIGR00291">
    <property type="entry name" value="RNA_SBDS"/>
    <property type="match status" value="1"/>
</dbReference>
<keyword evidence="6" id="KW-0539">Nucleus</keyword>
<comment type="similarity">
    <text evidence="3">Belongs to the SDO1/SBDS family.</text>
</comment>
<dbReference type="STRING" id="105231.A0A1Y1I321"/>
<dbReference type="Pfam" id="PF01172">
    <property type="entry name" value="SBDS_N"/>
    <property type="match status" value="1"/>
</dbReference>
<evidence type="ECO:0000256" key="4">
    <source>
        <dbReference type="ARBA" id="ARBA00022490"/>
    </source>
</evidence>
<dbReference type="Gene3D" id="3.30.1250.10">
    <property type="entry name" value="Ribosome maturation protein SBDS, N-terminal domain"/>
    <property type="match status" value="1"/>
</dbReference>
<protein>
    <submittedName>
        <fullName evidence="10">Ribosome maturation protein SBDS</fullName>
    </submittedName>
</protein>
<keyword evidence="5" id="KW-0690">Ribosome biogenesis</keyword>
<name>A0A1Y1I321_KLENI</name>
<feature type="region of interest" description="Disordered" evidence="8">
    <location>
        <begin position="406"/>
        <end position="437"/>
    </location>
</feature>
<dbReference type="PROSITE" id="PS00028">
    <property type="entry name" value="ZINC_FINGER_C2H2_1"/>
    <property type="match status" value="1"/>
</dbReference>
<dbReference type="OMA" id="CYKNKVF"/>
<dbReference type="PANTHER" id="PTHR10927">
    <property type="entry name" value="RIBOSOME MATURATION PROTEIN SBDS"/>
    <property type="match status" value="1"/>
</dbReference>
<dbReference type="GO" id="GO:0042256">
    <property type="term" value="P:cytosolic ribosome assembly"/>
    <property type="evidence" value="ECO:0007669"/>
    <property type="project" value="InterPro"/>
</dbReference>
<dbReference type="GO" id="GO:0005737">
    <property type="term" value="C:cytoplasm"/>
    <property type="evidence" value="ECO:0007669"/>
    <property type="project" value="UniProtKB-SubCell"/>
</dbReference>
<accession>A0A1Y1I321</accession>
<feature type="compositionally biased region" description="Basic and acidic residues" evidence="8">
    <location>
        <begin position="324"/>
        <end position="364"/>
    </location>
</feature>
<dbReference type="FunFam" id="3.30.1250.10:FF:000001">
    <property type="entry name" value="SBDS, ribosome maturation factor"/>
    <property type="match status" value="1"/>
</dbReference>
<dbReference type="InterPro" id="IPR037188">
    <property type="entry name" value="Sdo1/SBDS_central_sf"/>
</dbReference>
<evidence type="ECO:0000256" key="3">
    <source>
        <dbReference type="ARBA" id="ARBA00007433"/>
    </source>
</evidence>
<dbReference type="SUPFAM" id="SSF89895">
    <property type="entry name" value="FYSH domain"/>
    <property type="match status" value="1"/>
</dbReference>
<dbReference type="GO" id="GO:0005634">
    <property type="term" value="C:nucleus"/>
    <property type="evidence" value="ECO:0007669"/>
    <property type="project" value="UniProtKB-SubCell"/>
</dbReference>
<feature type="domain" description="C2H2-type" evidence="9">
    <location>
        <begin position="378"/>
        <end position="400"/>
    </location>
</feature>
<dbReference type="InterPro" id="IPR002140">
    <property type="entry name" value="Sdo1/SBDS"/>
</dbReference>
<evidence type="ECO:0000256" key="5">
    <source>
        <dbReference type="ARBA" id="ARBA00022517"/>
    </source>
</evidence>
<evidence type="ECO:0000313" key="11">
    <source>
        <dbReference type="Proteomes" id="UP000054558"/>
    </source>
</evidence>
<dbReference type="Proteomes" id="UP000054558">
    <property type="component" value="Unassembled WGS sequence"/>
</dbReference>
<reference evidence="10 11" key="1">
    <citation type="journal article" date="2014" name="Nat. Commun.">
        <title>Klebsormidium flaccidum genome reveals primary factors for plant terrestrial adaptation.</title>
        <authorList>
            <person name="Hori K."/>
            <person name="Maruyama F."/>
            <person name="Fujisawa T."/>
            <person name="Togashi T."/>
            <person name="Yamamoto N."/>
            <person name="Seo M."/>
            <person name="Sato S."/>
            <person name="Yamada T."/>
            <person name="Mori H."/>
            <person name="Tajima N."/>
            <person name="Moriyama T."/>
            <person name="Ikeuchi M."/>
            <person name="Watanabe M."/>
            <person name="Wada H."/>
            <person name="Kobayashi K."/>
            <person name="Saito M."/>
            <person name="Masuda T."/>
            <person name="Sasaki-Sekimoto Y."/>
            <person name="Mashiguchi K."/>
            <person name="Awai K."/>
            <person name="Shimojima M."/>
            <person name="Masuda S."/>
            <person name="Iwai M."/>
            <person name="Nobusawa T."/>
            <person name="Narise T."/>
            <person name="Kondo S."/>
            <person name="Saito H."/>
            <person name="Sato R."/>
            <person name="Murakawa M."/>
            <person name="Ihara Y."/>
            <person name="Oshima-Yamada Y."/>
            <person name="Ohtaka K."/>
            <person name="Satoh M."/>
            <person name="Sonobe K."/>
            <person name="Ishii M."/>
            <person name="Ohtani R."/>
            <person name="Kanamori-Sato M."/>
            <person name="Honoki R."/>
            <person name="Miyazaki D."/>
            <person name="Mochizuki H."/>
            <person name="Umetsu J."/>
            <person name="Higashi K."/>
            <person name="Shibata D."/>
            <person name="Kamiya Y."/>
            <person name="Sato N."/>
            <person name="Nakamura Y."/>
            <person name="Tabata S."/>
            <person name="Ida S."/>
            <person name="Kurokawa K."/>
            <person name="Ohta H."/>
        </authorList>
    </citation>
    <scope>NUCLEOTIDE SEQUENCE [LARGE SCALE GENOMIC DNA]</scope>
    <source>
        <strain evidence="10 11">NIES-2285</strain>
    </source>
</reference>
<keyword evidence="4" id="KW-0963">Cytoplasm</keyword>
<dbReference type="Gene3D" id="3.30.160.60">
    <property type="entry name" value="Classic Zinc Finger"/>
    <property type="match status" value="1"/>
</dbReference>
<feature type="compositionally biased region" description="Basic and acidic residues" evidence="8">
    <location>
        <begin position="426"/>
        <end position="437"/>
    </location>
</feature>
<dbReference type="SUPFAM" id="SSF57667">
    <property type="entry name" value="beta-beta-alpha zinc fingers"/>
    <property type="match status" value="1"/>
</dbReference>